<gene>
    <name evidence="7" type="ORF">ACFFNX_03405</name>
</gene>
<dbReference type="Proteomes" id="UP001589627">
    <property type="component" value="Unassembled WGS sequence"/>
</dbReference>
<dbReference type="InterPro" id="IPR001128">
    <property type="entry name" value="Cyt_P450"/>
</dbReference>
<dbReference type="PANTHER" id="PTHR24305:SF166">
    <property type="entry name" value="CYTOCHROME P450 12A4, MITOCHONDRIAL-RELATED"/>
    <property type="match status" value="1"/>
</dbReference>
<evidence type="ECO:0000256" key="5">
    <source>
        <dbReference type="RuleBase" id="RU000461"/>
    </source>
</evidence>
<sequence length="466" mass="52789">MSERYVMGTAPRSLPLAGHAIPLLFRPLEFLRTLPSSGDIVILRAGPSKVYVPCHPDLFRQVLKEAWVYDKGGLTYDRGREFFGNGLASSRWNDHREQRRLMQPSFDHKHISRYVELMAHEVDALTSTWRSGDVIDVGKTMGALALRVTTRVLFSVPADDQWVAQVERWLPILLDGVYWRVLLPAPLVSLAPTRVNRLYPRAIAEMRKITEEFINARRRDENQDDSLLSTLLNARNETTGAPLQTQEIFDQVLTLLIAGMETTANSLAFIFHLLGRHPEAAARLRDEVDGSLASRVPRFEDFAGLAFTRQVVMETLRLYPPAWMFSRATTEACELGGHEFPEETAFLLSPYMLHHNPDLFPSPDAFDPDRWRPGGMSEEARKAHLPFSFGPRKCIGDQFALTEMMLAVATIVARWHLSPLDDRPLRPVARGTLGPGRLRMRLQERRQEPVRAATAADHRGREAGRS</sequence>
<reference evidence="7 8" key="1">
    <citation type="submission" date="2024-09" db="EMBL/GenBank/DDBJ databases">
        <authorList>
            <person name="Sun Q."/>
            <person name="Mori K."/>
        </authorList>
    </citation>
    <scope>NUCLEOTIDE SEQUENCE [LARGE SCALE GENOMIC DNA]</scope>
    <source>
        <strain evidence="7 8">TBRC 0563</strain>
    </source>
</reference>
<comment type="caution">
    <text evidence="7">The sequence shown here is derived from an EMBL/GenBank/DDBJ whole genome shotgun (WGS) entry which is preliminary data.</text>
</comment>
<accession>A0ABV5YAN7</accession>
<evidence type="ECO:0000256" key="6">
    <source>
        <dbReference type="SAM" id="MobiDB-lite"/>
    </source>
</evidence>
<dbReference type="EMBL" id="JBHLZP010000012">
    <property type="protein sequence ID" value="MFB9831229.1"/>
    <property type="molecule type" value="Genomic_DNA"/>
</dbReference>
<organism evidence="7 8">
    <name type="scientific">Actinoallomurus acaciae</name>
    <dbReference type="NCBI Taxonomy" id="502577"/>
    <lineage>
        <taxon>Bacteria</taxon>
        <taxon>Bacillati</taxon>
        <taxon>Actinomycetota</taxon>
        <taxon>Actinomycetes</taxon>
        <taxon>Streptosporangiales</taxon>
        <taxon>Thermomonosporaceae</taxon>
        <taxon>Actinoallomurus</taxon>
    </lineage>
</organism>
<dbReference type="RefSeq" id="WP_378194897.1">
    <property type="nucleotide sequence ID" value="NZ_JBHLZP010000012.1"/>
</dbReference>
<keyword evidence="3 5" id="KW-0479">Metal-binding</keyword>
<dbReference type="PRINTS" id="PR00385">
    <property type="entry name" value="P450"/>
</dbReference>
<keyword evidence="5" id="KW-0503">Monooxygenase</keyword>
<comment type="cofactor">
    <cofactor evidence="1">
        <name>heme</name>
        <dbReference type="ChEBI" id="CHEBI:30413"/>
    </cofactor>
</comment>
<proteinExistence type="inferred from homology"/>
<keyword evidence="4 5" id="KW-0408">Iron</keyword>
<dbReference type="PROSITE" id="PS00086">
    <property type="entry name" value="CYTOCHROME_P450"/>
    <property type="match status" value="1"/>
</dbReference>
<feature type="region of interest" description="Disordered" evidence="6">
    <location>
        <begin position="442"/>
        <end position="466"/>
    </location>
</feature>
<keyword evidence="5" id="KW-0349">Heme</keyword>
<evidence type="ECO:0000256" key="3">
    <source>
        <dbReference type="ARBA" id="ARBA00022723"/>
    </source>
</evidence>
<feature type="compositionally biased region" description="Basic and acidic residues" evidence="6">
    <location>
        <begin position="456"/>
        <end position="466"/>
    </location>
</feature>
<evidence type="ECO:0000256" key="1">
    <source>
        <dbReference type="ARBA" id="ARBA00001971"/>
    </source>
</evidence>
<dbReference type="InterPro" id="IPR036396">
    <property type="entry name" value="Cyt_P450_sf"/>
</dbReference>
<dbReference type="InterPro" id="IPR017972">
    <property type="entry name" value="Cyt_P450_CS"/>
</dbReference>
<keyword evidence="5" id="KW-0560">Oxidoreductase</keyword>
<dbReference type="PRINTS" id="PR00465">
    <property type="entry name" value="EP450IV"/>
</dbReference>
<dbReference type="Gene3D" id="1.10.630.10">
    <property type="entry name" value="Cytochrome P450"/>
    <property type="match status" value="1"/>
</dbReference>
<dbReference type="InterPro" id="IPR050121">
    <property type="entry name" value="Cytochrome_P450_monoxygenase"/>
</dbReference>
<dbReference type="Pfam" id="PF00067">
    <property type="entry name" value="p450"/>
    <property type="match status" value="1"/>
</dbReference>
<protein>
    <submittedName>
        <fullName evidence="7">Cytochrome P450</fullName>
    </submittedName>
</protein>
<evidence type="ECO:0000313" key="7">
    <source>
        <dbReference type="EMBL" id="MFB9831229.1"/>
    </source>
</evidence>
<dbReference type="PANTHER" id="PTHR24305">
    <property type="entry name" value="CYTOCHROME P450"/>
    <property type="match status" value="1"/>
</dbReference>
<comment type="similarity">
    <text evidence="2 5">Belongs to the cytochrome P450 family.</text>
</comment>
<dbReference type="SUPFAM" id="SSF48264">
    <property type="entry name" value="Cytochrome P450"/>
    <property type="match status" value="1"/>
</dbReference>
<keyword evidence="8" id="KW-1185">Reference proteome</keyword>
<evidence type="ECO:0000256" key="4">
    <source>
        <dbReference type="ARBA" id="ARBA00023004"/>
    </source>
</evidence>
<name>A0ABV5YAN7_9ACTN</name>
<dbReference type="InterPro" id="IPR002403">
    <property type="entry name" value="Cyt_P450_E_grp-IV"/>
</dbReference>
<dbReference type="CDD" id="cd11049">
    <property type="entry name" value="CYP170A1-like"/>
    <property type="match status" value="1"/>
</dbReference>
<evidence type="ECO:0000313" key="8">
    <source>
        <dbReference type="Proteomes" id="UP001589627"/>
    </source>
</evidence>
<evidence type="ECO:0000256" key="2">
    <source>
        <dbReference type="ARBA" id="ARBA00010617"/>
    </source>
</evidence>